<name>A0ABQ5E6Y2_9ASTR</name>
<keyword evidence="4" id="KW-1185">Reference proteome</keyword>
<evidence type="ECO:0000313" key="3">
    <source>
        <dbReference type="EMBL" id="GJT46623.1"/>
    </source>
</evidence>
<sequence>MAPSASSSTTEPTPLALFQNPLYLHPSHGPSSLTVQEKLTGAQNYRSWRRAIEIGLSTKRKLGFVKGTVVRSATDENLAELWDTCNNMVICWIIGSVSESIARSIMFVGTASEIWQQLEKRFSLSDGSRKYKLNKDTYEITQSGSSVGEYYTKMKCVWEELENINVLPVLAVVTPEISVFLAALNKQKEEQRLFQFLNGLEEHFSHQRSQILMIDPLPSVEVACSLLQQEESQRLLFKSSSSVESSALLSKGIAKDKCSICGFKWHPPEKNQNATRTAAHVESSNISFTPQQFKQLLKSMQQMNSFCAEEELDQHQFVAVIACLSRKVKLSNGTIIKDVLVVPSFKFSLLSVPKLTQDSQCVVSFYPTFCVVQDLTTRKVTGLGRLKEGLYHLINVPADKVDSVFSSLVKASLQKFSLSALGNTCVNDKYGLWHHRLGHVSDAKLKHMHDLPVSLNKSCFDKCLSCHVAKFTKLPYSLSESHIDDCSRGTLVYLLEQKSDAFMALKSFIKFMATQFEKQVKTVRSDNALEFVKGQCGPYLESLGIVHQTSCVDRPQQNGRGDCITTATYLINRIPSSVLGNKTPYEVMLQKKPVYDHLMVFRCLAVVSNPSRTTDKFDPRGDFITALLAQQDLVSFKEAVLDPEWCVAMDIELKALDDNGTWELTSLPAGKKAIGSHWIYKTKLKADGNVERKKARLVVNGNNQRHGVDYQETFAPVAKMVTLRSLLAVAALKGWDTCQMDVSNAFLHGDLMEEVYIKPPLGYVGKGQNVSAANSLDSTLVCKLKKSLYGLKQAPRQRFSKMSNALIEFGFTQSKKDYSLFVKKEGSSIIAVLVYVDDLLIIGNDQSQIFKLKTQLSSVFHMKDLGELNYFLGLEPYKLPMDPNLKLQADIGTPLFDPEVYRRAIGKLIYLTITKPDICYTVQLLSQFMQSSTSIHMQAVKHVLRYLLNSPGQGILLAKDSAVQLKAYYSPISWKSKKQAVVSRSSAEAKYRAMALTCCEVTWLVSLLKDLGIKNLEPIDLYCDNQAALYIAANPVFHARTKHIEVDCHYVRDQLKAGVIKPSYVHTKSQLADVFTKVISVDQHTKLLSKLGVSEAINSQLEGECTKERAFGKLLEEIHVTWTQFGKKQDKITTLHEVVSRMRVECLETASQFLATSSKLTSDGVRIYVTTLELIMEYSVKISKKACILELKRRHLKITVLASNTPNLSEIQLEHEKEDELVAVMVKVVHELDCMMVVQEIENGLLEEVELELWFEQDIDDEGEEDEEGEGGGKV</sequence>
<dbReference type="Proteomes" id="UP001151760">
    <property type="component" value="Unassembled WGS sequence"/>
</dbReference>
<gene>
    <name evidence="3" type="ORF">Tco_0955338</name>
</gene>
<dbReference type="Gene3D" id="3.30.420.10">
    <property type="entry name" value="Ribonuclease H-like superfamily/Ribonuclease H"/>
    <property type="match status" value="1"/>
</dbReference>
<organism evidence="3 4">
    <name type="scientific">Tanacetum coccineum</name>
    <dbReference type="NCBI Taxonomy" id="301880"/>
    <lineage>
        <taxon>Eukaryota</taxon>
        <taxon>Viridiplantae</taxon>
        <taxon>Streptophyta</taxon>
        <taxon>Embryophyta</taxon>
        <taxon>Tracheophyta</taxon>
        <taxon>Spermatophyta</taxon>
        <taxon>Magnoliopsida</taxon>
        <taxon>eudicotyledons</taxon>
        <taxon>Gunneridae</taxon>
        <taxon>Pentapetalae</taxon>
        <taxon>asterids</taxon>
        <taxon>campanulids</taxon>
        <taxon>Asterales</taxon>
        <taxon>Asteraceae</taxon>
        <taxon>Asteroideae</taxon>
        <taxon>Anthemideae</taxon>
        <taxon>Anthemidinae</taxon>
        <taxon>Tanacetum</taxon>
    </lineage>
</organism>
<dbReference type="PANTHER" id="PTHR11439:SF498">
    <property type="entry name" value="DNAK FAMILY PROTEIN"/>
    <property type="match status" value="1"/>
</dbReference>
<reference evidence="3" key="1">
    <citation type="journal article" date="2022" name="Int. J. Mol. Sci.">
        <title>Draft Genome of Tanacetum Coccineum: Genomic Comparison of Closely Related Tanacetum-Family Plants.</title>
        <authorList>
            <person name="Yamashiro T."/>
            <person name="Shiraishi A."/>
            <person name="Nakayama K."/>
            <person name="Satake H."/>
        </authorList>
    </citation>
    <scope>NUCLEOTIDE SEQUENCE</scope>
</reference>
<dbReference type="InterPro" id="IPR043502">
    <property type="entry name" value="DNA/RNA_pol_sf"/>
</dbReference>
<protein>
    <submittedName>
        <fullName evidence="3">Retrovirus-related pol polyprotein from transposon TNT 1-94</fullName>
    </submittedName>
</protein>
<dbReference type="InterPro" id="IPR029472">
    <property type="entry name" value="Copia-like_N"/>
</dbReference>
<evidence type="ECO:0000259" key="2">
    <source>
        <dbReference type="Pfam" id="PF14244"/>
    </source>
</evidence>
<dbReference type="InterPro" id="IPR013103">
    <property type="entry name" value="RVT_2"/>
</dbReference>
<dbReference type="InterPro" id="IPR012337">
    <property type="entry name" value="RNaseH-like_sf"/>
</dbReference>
<accession>A0ABQ5E6Y2</accession>
<dbReference type="Pfam" id="PF14244">
    <property type="entry name" value="Retrotran_gag_3"/>
    <property type="match status" value="1"/>
</dbReference>
<dbReference type="PANTHER" id="PTHR11439">
    <property type="entry name" value="GAG-POL-RELATED RETROTRANSPOSON"/>
    <property type="match status" value="1"/>
</dbReference>
<dbReference type="SUPFAM" id="SSF56672">
    <property type="entry name" value="DNA/RNA polymerases"/>
    <property type="match status" value="1"/>
</dbReference>
<dbReference type="InterPro" id="IPR036397">
    <property type="entry name" value="RNaseH_sf"/>
</dbReference>
<dbReference type="SUPFAM" id="SSF53098">
    <property type="entry name" value="Ribonuclease H-like"/>
    <property type="match status" value="1"/>
</dbReference>
<evidence type="ECO:0000259" key="1">
    <source>
        <dbReference type="Pfam" id="PF07727"/>
    </source>
</evidence>
<feature type="domain" description="Reverse transcriptase Ty1/copia-type" evidence="1">
    <location>
        <begin position="659"/>
        <end position="875"/>
    </location>
</feature>
<feature type="domain" description="Retrotransposon Copia-like N-terminal" evidence="2">
    <location>
        <begin position="25"/>
        <end position="69"/>
    </location>
</feature>
<comment type="caution">
    <text evidence="3">The sequence shown here is derived from an EMBL/GenBank/DDBJ whole genome shotgun (WGS) entry which is preliminary data.</text>
</comment>
<evidence type="ECO:0000313" key="4">
    <source>
        <dbReference type="Proteomes" id="UP001151760"/>
    </source>
</evidence>
<dbReference type="CDD" id="cd09272">
    <property type="entry name" value="RNase_HI_RT_Ty1"/>
    <property type="match status" value="1"/>
</dbReference>
<dbReference type="EMBL" id="BQNB010016000">
    <property type="protein sequence ID" value="GJT46623.1"/>
    <property type="molecule type" value="Genomic_DNA"/>
</dbReference>
<reference evidence="3" key="2">
    <citation type="submission" date="2022-01" db="EMBL/GenBank/DDBJ databases">
        <authorList>
            <person name="Yamashiro T."/>
            <person name="Shiraishi A."/>
            <person name="Satake H."/>
            <person name="Nakayama K."/>
        </authorList>
    </citation>
    <scope>NUCLEOTIDE SEQUENCE</scope>
</reference>
<dbReference type="Pfam" id="PF07727">
    <property type="entry name" value="RVT_2"/>
    <property type="match status" value="1"/>
</dbReference>
<proteinExistence type="predicted"/>